<evidence type="ECO:0000256" key="5">
    <source>
        <dbReference type="ARBA" id="ARBA00023069"/>
    </source>
</evidence>
<reference evidence="10" key="1">
    <citation type="submission" date="2017-01" db="EMBL/GenBank/DDBJ databases">
        <title>Comparative genomics of anhydrobiosis in the tardigrade Hypsibius dujardini.</title>
        <authorList>
            <person name="Yoshida Y."/>
            <person name="Koutsovoulos G."/>
            <person name="Laetsch D."/>
            <person name="Stevens L."/>
            <person name="Kumar S."/>
            <person name="Horikawa D."/>
            <person name="Ishino K."/>
            <person name="Komine S."/>
            <person name="Tomita M."/>
            <person name="Blaxter M."/>
            <person name="Arakawa K."/>
        </authorList>
    </citation>
    <scope>NUCLEOTIDE SEQUENCE [LARGE SCALE GENOMIC DNA]</scope>
    <source>
        <strain evidence="10">Z151</strain>
    </source>
</reference>
<dbReference type="GO" id="GO:0060271">
    <property type="term" value="P:cilium assembly"/>
    <property type="evidence" value="ECO:0007669"/>
    <property type="project" value="TreeGrafter"/>
</dbReference>
<evidence type="ECO:0000256" key="6">
    <source>
        <dbReference type="ARBA" id="ARBA00023212"/>
    </source>
</evidence>
<dbReference type="GO" id="GO:0030992">
    <property type="term" value="C:intraciliary transport particle B"/>
    <property type="evidence" value="ECO:0007669"/>
    <property type="project" value="TreeGrafter"/>
</dbReference>
<organism evidence="9 10">
    <name type="scientific">Hypsibius exemplaris</name>
    <name type="common">Freshwater tardigrade</name>
    <dbReference type="NCBI Taxonomy" id="2072580"/>
    <lineage>
        <taxon>Eukaryota</taxon>
        <taxon>Metazoa</taxon>
        <taxon>Ecdysozoa</taxon>
        <taxon>Tardigrada</taxon>
        <taxon>Eutardigrada</taxon>
        <taxon>Parachela</taxon>
        <taxon>Hypsibioidea</taxon>
        <taxon>Hypsibiidae</taxon>
        <taxon>Hypsibius</taxon>
    </lineage>
</organism>
<feature type="compositionally biased region" description="Basic and acidic residues" evidence="8">
    <location>
        <begin position="153"/>
        <end position="168"/>
    </location>
</feature>
<sequence length="307" mass="34450">MDPFSLDKDETQRDGRKAPSPPPGSRRRRDGGGANQPRVPKNDEEESVFSFSTSRQPAAAIGGTTGRAGLPGRQRLTSTTMYQDDEDEFGFLETKPIMSDSLSPLPRPKKVSSGPQDEDILSFADEPINEDEPRYFRESRPTSKAPMRAVRPGVEKEDSNKRNDELRRHFLRRHGDRKVSDVPSDLAEKDVSESFRTLDQVDASPNPPGVNEKIDAFLEEMKRAAPRGSSLPFNNVMPNSESLMQAWPADMERLLRSPEGLLTGLDCTLEEYTDIICAFFGIPIYESRIEALHQLFTLFVDFKDISS</sequence>
<dbReference type="OrthoDB" id="2119217at2759"/>
<accession>A0A1W0WFN0</accession>
<gene>
    <name evidence="9" type="ORF">BV898_11775</name>
</gene>
<dbReference type="GO" id="GO:0031514">
    <property type="term" value="C:motile cilium"/>
    <property type="evidence" value="ECO:0007669"/>
    <property type="project" value="TreeGrafter"/>
</dbReference>
<evidence type="ECO:0000256" key="2">
    <source>
        <dbReference type="ARBA" id="ARBA00007700"/>
    </source>
</evidence>
<name>A0A1W0WFN0_HYPEX</name>
<evidence type="ECO:0000256" key="8">
    <source>
        <dbReference type="SAM" id="MobiDB-lite"/>
    </source>
</evidence>
<dbReference type="GO" id="GO:0042073">
    <property type="term" value="P:intraciliary transport"/>
    <property type="evidence" value="ECO:0007669"/>
    <property type="project" value="InterPro"/>
</dbReference>
<keyword evidence="7" id="KW-0966">Cell projection</keyword>
<keyword evidence="6" id="KW-0206">Cytoskeleton</keyword>
<feature type="compositionally biased region" description="Basic and acidic residues" evidence="8">
    <location>
        <begin position="131"/>
        <end position="141"/>
    </location>
</feature>
<feature type="region of interest" description="Disordered" evidence="8">
    <location>
        <begin position="1"/>
        <end position="188"/>
    </location>
</feature>
<comment type="subcellular location">
    <subcellularLocation>
        <location evidence="1">Cytoplasm</location>
        <location evidence="1">Cytoskeleton</location>
        <location evidence="1">Cilium basal body</location>
    </subcellularLocation>
</comment>
<keyword evidence="10" id="KW-1185">Reference proteome</keyword>
<dbReference type="Proteomes" id="UP000192578">
    <property type="component" value="Unassembled WGS sequence"/>
</dbReference>
<dbReference type="AlphaFoldDB" id="A0A1W0WFN0"/>
<dbReference type="Pfam" id="PF12317">
    <property type="entry name" value="IFT46_B_C"/>
    <property type="match status" value="1"/>
</dbReference>
<evidence type="ECO:0000256" key="7">
    <source>
        <dbReference type="ARBA" id="ARBA00023273"/>
    </source>
</evidence>
<evidence type="ECO:0000256" key="1">
    <source>
        <dbReference type="ARBA" id="ARBA00004120"/>
    </source>
</evidence>
<comment type="similarity">
    <text evidence="2">Belongs to the IFT46 family.</text>
</comment>
<protein>
    <recommendedName>
        <fullName evidence="3">Intraflagellar transport protein 46 homolog</fullName>
    </recommendedName>
</protein>
<evidence type="ECO:0000256" key="3">
    <source>
        <dbReference type="ARBA" id="ARBA00017206"/>
    </source>
</evidence>
<keyword evidence="4" id="KW-0963">Cytoplasm</keyword>
<evidence type="ECO:0000313" key="10">
    <source>
        <dbReference type="Proteomes" id="UP000192578"/>
    </source>
</evidence>
<dbReference type="EMBL" id="MTYJ01000112">
    <property type="protein sequence ID" value="OQV14004.1"/>
    <property type="molecule type" value="Genomic_DNA"/>
</dbReference>
<evidence type="ECO:0000256" key="4">
    <source>
        <dbReference type="ARBA" id="ARBA00022490"/>
    </source>
</evidence>
<evidence type="ECO:0000313" key="9">
    <source>
        <dbReference type="EMBL" id="OQV14004.1"/>
    </source>
</evidence>
<dbReference type="PANTHER" id="PTHR13376:SF0">
    <property type="entry name" value="INTRAFLAGELLAR TRANSPORT PROTEIN 46 HOMOLOG"/>
    <property type="match status" value="1"/>
</dbReference>
<comment type="caution">
    <text evidence="9">The sequence shown here is derived from an EMBL/GenBank/DDBJ whole genome shotgun (WGS) entry which is preliminary data.</text>
</comment>
<keyword evidence="5" id="KW-0969">Cilium</keyword>
<feature type="compositionally biased region" description="Basic and acidic residues" evidence="8">
    <location>
        <begin position="1"/>
        <end position="17"/>
    </location>
</feature>
<dbReference type="InterPro" id="IPR022088">
    <property type="entry name" value="Intraflagellar_transp_cmplxB"/>
</dbReference>
<proteinExistence type="inferred from homology"/>
<dbReference type="PANTHER" id="PTHR13376">
    <property type="entry name" value="INTRAFLAGELLAR TRANSPORT PROTEIN 46 HOMOLOG"/>
    <property type="match status" value="1"/>
</dbReference>
<dbReference type="GO" id="GO:0005815">
    <property type="term" value="C:microtubule organizing center"/>
    <property type="evidence" value="ECO:0007669"/>
    <property type="project" value="TreeGrafter"/>
</dbReference>